<feature type="transmembrane region" description="Helical" evidence="8">
    <location>
        <begin position="421"/>
        <end position="443"/>
    </location>
</feature>
<keyword evidence="3" id="KW-0597">Phosphoprotein</keyword>
<dbReference type="RefSeq" id="WP_343334940.1">
    <property type="nucleotide sequence ID" value="NZ_JAPOHD010000061.1"/>
</dbReference>
<dbReference type="Gene3D" id="1.25.40.10">
    <property type="entry name" value="Tetratricopeptide repeat domain"/>
    <property type="match status" value="1"/>
</dbReference>
<keyword evidence="5" id="KW-0418">Kinase</keyword>
<evidence type="ECO:0000256" key="1">
    <source>
        <dbReference type="ARBA" id="ARBA00000085"/>
    </source>
</evidence>
<evidence type="ECO:0000256" key="7">
    <source>
        <dbReference type="ARBA" id="ARBA00023136"/>
    </source>
</evidence>
<evidence type="ECO:0000256" key="5">
    <source>
        <dbReference type="ARBA" id="ARBA00022777"/>
    </source>
</evidence>
<dbReference type="GO" id="GO:0000155">
    <property type="term" value="F:phosphorelay sensor kinase activity"/>
    <property type="evidence" value="ECO:0007669"/>
    <property type="project" value="InterPro"/>
</dbReference>
<dbReference type="SUPFAM" id="SSF47384">
    <property type="entry name" value="Homodimeric domain of signal transducing histidine kinase"/>
    <property type="match status" value="1"/>
</dbReference>
<keyword evidence="6" id="KW-0902">Two-component regulatory system</keyword>
<dbReference type="CDD" id="cd00075">
    <property type="entry name" value="HATPase"/>
    <property type="match status" value="1"/>
</dbReference>
<reference evidence="10" key="1">
    <citation type="submission" date="2022-11" db="EMBL/GenBank/DDBJ databases">
        <title>Marilongibacter aestuarii gen. nov., sp. nov., isolated from tidal flat sediment.</title>
        <authorList>
            <person name="Jiayan W."/>
        </authorList>
    </citation>
    <scope>NUCLEOTIDE SEQUENCE</scope>
    <source>
        <strain evidence="10">Z1-6</strain>
    </source>
</reference>
<dbReference type="FunFam" id="3.30.565.10:FF:000006">
    <property type="entry name" value="Sensor histidine kinase WalK"/>
    <property type="match status" value="1"/>
</dbReference>
<evidence type="ECO:0000313" key="10">
    <source>
        <dbReference type="EMBL" id="MCY1722615.1"/>
    </source>
</evidence>
<dbReference type="Gene3D" id="3.30.565.10">
    <property type="entry name" value="Histidine kinase-like ATPase, C-terminal domain"/>
    <property type="match status" value="1"/>
</dbReference>
<gene>
    <name evidence="10" type="ORF">OU798_19855</name>
</gene>
<dbReference type="InterPro" id="IPR003594">
    <property type="entry name" value="HATPase_dom"/>
</dbReference>
<dbReference type="EMBL" id="JAPOHD010000061">
    <property type="protein sequence ID" value="MCY1722615.1"/>
    <property type="molecule type" value="Genomic_DNA"/>
</dbReference>
<keyword evidence="10" id="KW-0067">ATP-binding</keyword>
<dbReference type="EC" id="2.7.13.3" evidence="2"/>
<evidence type="ECO:0000256" key="8">
    <source>
        <dbReference type="SAM" id="Phobius"/>
    </source>
</evidence>
<dbReference type="Pfam" id="PF00512">
    <property type="entry name" value="HisKA"/>
    <property type="match status" value="1"/>
</dbReference>
<dbReference type="FunFam" id="1.10.287.130:FF:000001">
    <property type="entry name" value="Two-component sensor histidine kinase"/>
    <property type="match status" value="1"/>
</dbReference>
<dbReference type="SUPFAM" id="SSF55874">
    <property type="entry name" value="ATPase domain of HSP90 chaperone/DNA topoisomerase II/histidine kinase"/>
    <property type="match status" value="1"/>
</dbReference>
<dbReference type="InterPro" id="IPR005467">
    <property type="entry name" value="His_kinase_dom"/>
</dbReference>
<dbReference type="Gene3D" id="1.10.287.130">
    <property type="match status" value="1"/>
</dbReference>
<dbReference type="SMART" id="SM00388">
    <property type="entry name" value="HisKA"/>
    <property type="match status" value="1"/>
</dbReference>
<dbReference type="GO" id="GO:0005524">
    <property type="term" value="F:ATP binding"/>
    <property type="evidence" value="ECO:0007669"/>
    <property type="project" value="UniProtKB-KW"/>
</dbReference>
<dbReference type="PANTHER" id="PTHR45453">
    <property type="entry name" value="PHOSPHATE REGULON SENSOR PROTEIN PHOR"/>
    <property type="match status" value="1"/>
</dbReference>
<dbReference type="AlphaFoldDB" id="A0A9X3FGA0"/>
<dbReference type="InterPro" id="IPR011990">
    <property type="entry name" value="TPR-like_helical_dom_sf"/>
</dbReference>
<protein>
    <recommendedName>
        <fullName evidence="2">histidine kinase</fullName>
        <ecNumber evidence="2">2.7.13.3</ecNumber>
    </recommendedName>
</protein>
<proteinExistence type="predicted"/>
<keyword evidence="7 8" id="KW-0472">Membrane</keyword>
<sequence length="680" mass="78761">MKLFSTVFRQKRGVILFVAAFLLPLIFVVLAGIDTFSKRQKTTRNLLESNLWLSGRSALEQLEQEFSDLEKNWLNVSHFKVLLKEERTTPIHSNPYFFLIDTMYRIHYPVVANNVENDFQIVVQNRKSGYKEAMEMAKLSELGSATSSRAIENYQKSLELAQTKQQEALAVEGLARTNFRNKNYKKAIQFYRLLYTKYSQTVNLARHPYGLTAPLQLQSIGYHMGKEIFGSDSLLAVYHLMQDRHWLITPPCYFFFKEEYEFALGIESSAEESEFEKVLKCNQFVGKTIIPILKEKMKYTEFNKNTEIRRTYLENDDTQYIISFKKLYIPELNETVSAGLYWNLDSLKTRILPIMIAMLEEKTNLQFQLEDNNDTHFFTQTSVNIPNESLKLSFNKIPFPWSMVAIQPGYQKLESDAKREVIIYGFLIAIIIALMLFAVFALLRDITRETNSMILQTEFVHNVSHELKTPLSLIRLYGETLLLKDHLPEVERKDGLEIITKESERLSYMINNILDFSKIDMGRKEFDMKPEDLSEVVINTLDSYRYHLLKKGFKIDEYIEPDLPQVVFDKNAVEGILVNLFSNAIKFSSDNKEINIRLWKNPKGIHLEVSDKGIGIPANELKHIFDRFYRVKSNAGFEARGSGLGLTLVKHVLDAHKWQISVKSAPGKGSTFSLFIPLKH</sequence>
<keyword evidence="8" id="KW-1133">Transmembrane helix</keyword>
<dbReference type="InterPro" id="IPR036097">
    <property type="entry name" value="HisK_dim/P_sf"/>
</dbReference>
<keyword evidence="4" id="KW-0808">Transferase</keyword>
<keyword evidence="10" id="KW-0547">Nucleotide-binding</keyword>
<keyword evidence="8" id="KW-0812">Transmembrane</keyword>
<dbReference type="PROSITE" id="PS50109">
    <property type="entry name" value="HIS_KIN"/>
    <property type="match status" value="1"/>
</dbReference>
<dbReference type="InterPro" id="IPR003661">
    <property type="entry name" value="HisK_dim/P_dom"/>
</dbReference>
<name>A0A9X3FGA0_9BACT</name>
<evidence type="ECO:0000259" key="9">
    <source>
        <dbReference type="PROSITE" id="PS50109"/>
    </source>
</evidence>
<organism evidence="10 11">
    <name type="scientific">Draconibacterium aestuarii</name>
    <dbReference type="NCBI Taxonomy" id="2998507"/>
    <lineage>
        <taxon>Bacteria</taxon>
        <taxon>Pseudomonadati</taxon>
        <taxon>Bacteroidota</taxon>
        <taxon>Bacteroidia</taxon>
        <taxon>Marinilabiliales</taxon>
        <taxon>Prolixibacteraceae</taxon>
        <taxon>Draconibacterium</taxon>
    </lineage>
</organism>
<dbReference type="Proteomes" id="UP001145087">
    <property type="component" value="Unassembled WGS sequence"/>
</dbReference>
<keyword evidence="11" id="KW-1185">Reference proteome</keyword>
<evidence type="ECO:0000313" key="11">
    <source>
        <dbReference type="Proteomes" id="UP001145087"/>
    </source>
</evidence>
<evidence type="ECO:0000256" key="4">
    <source>
        <dbReference type="ARBA" id="ARBA00022679"/>
    </source>
</evidence>
<dbReference type="SMART" id="SM00387">
    <property type="entry name" value="HATPase_c"/>
    <property type="match status" value="1"/>
</dbReference>
<comment type="catalytic activity">
    <reaction evidence="1">
        <text>ATP + protein L-histidine = ADP + protein N-phospho-L-histidine.</text>
        <dbReference type="EC" id="2.7.13.3"/>
    </reaction>
</comment>
<dbReference type="Pfam" id="PF02518">
    <property type="entry name" value="HATPase_c"/>
    <property type="match status" value="1"/>
</dbReference>
<dbReference type="GO" id="GO:0004721">
    <property type="term" value="F:phosphoprotein phosphatase activity"/>
    <property type="evidence" value="ECO:0007669"/>
    <property type="project" value="TreeGrafter"/>
</dbReference>
<comment type="caution">
    <text evidence="10">The sequence shown here is derived from an EMBL/GenBank/DDBJ whole genome shotgun (WGS) entry which is preliminary data.</text>
</comment>
<accession>A0A9X3FGA0</accession>
<evidence type="ECO:0000256" key="2">
    <source>
        <dbReference type="ARBA" id="ARBA00012438"/>
    </source>
</evidence>
<evidence type="ECO:0000256" key="6">
    <source>
        <dbReference type="ARBA" id="ARBA00023012"/>
    </source>
</evidence>
<feature type="domain" description="Histidine kinase" evidence="9">
    <location>
        <begin position="462"/>
        <end position="680"/>
    </location>
</feature>
<dbReference type="InterPro" id="IPR050351">
    <property type="entry name" value="BphY/WalK/GraS-like"/>
</dbReference>
<dbReference type="PRINTS" id="PR00344">
    <property type="entry name" value="BCTRLSENSOR"/>
</dbReference>
<dbReference type="PANTHER" id="PTHR45453:SF1">
    <property type="entry name" value="PHOSPHATE REGULON SENSOR PROTEIN PHOR"/>
    <property type="match status" value="1"/>
</dbReference>
<evidence type="ECO:0000256" key="3">
    <source>
        <dbReference type="ARBA" id="ARBA00022553"/>
    </source>
</evidence>
<dbReference type="CDD" id="cd00082">
    <property type="entry name" value="HisKA"/>
    <property type="match status" value="1"/>
</dbReference>
<dbReference type="GO" id="GO:0005886">
    <property type="term" value="C:plasma membrane"/>
    <property type="evidence" value="ECO:0007669"/>
    <property type="project" value="TreeGrafter"/>
</dbReference>
<dbReference type="InterPro" id="IPR004358">
    <property type="entry name" value="Sig_transdc_His_kin-like_C"/>
</dbReference>
<dbReference type="InterPro" id="IPR036890">
    <property type="entry name" value="HATPase_C_sf"/>
</dbReference>
<dbReference type="GO" id="GO:0016036">
    <property type="term" value="P:cellular response to phosphate starvation"/>
    <property type="evidence" value="ECO:0007669"/>
    <property type="project" value="TreeGrafter"/>
</dbReference>